<keyword evidence="2" id="KW-1185">Reference proteome</keyword>
<sequence>MSLTTKLGDDFLCIPKLDAAGTNWVVYCDHFLLSIDARGLREHLDGTGEAPINPHPVPLDGSPQTLTAEQKVAVAEYVKANKVWKQEEAVIRQQLASTIPDTLFLKTRLLPTVEAMWNALEDNFQVKSCMVSVDLRRRLQEERCAEKGDMQAHFSKLRLMQEELSSMGHPVDNAEFVRNRQ</sequence>
<dbReference type="STRING" id="93625.A0A409XKK3"/>
<proteinExistence type="predicted"/>
<accession>A0A409XKK3</accession>
<comment type="caution">
    <text evidence="1">The sequence shown here is derived from an EMBL/GenBank/DDBJ whole genome shotgun (WGS) entry which is preliminary data.</text>
</comment>
<dbReference type="InParanoid" id="A0A409XKK3"/>
<dbReference type="OrthoDB" id="3269759at2759"/>
<evidence type="ECO:0000313" key="1">
    <source>
        <dbReference type="EMBL" id="PPQ91246.1"/>
    </source>
</evidence>
<dbReference type="AlphaFoldDB" id="A0A409XKK3"/>
<protein>
    <submittedName>
        <fullName evidence="1">Uncharacterized protein</fullName>
    </submittedName>
</protein>
<dbReference type="EMBL" id="NHYD01001409">
    <property type="protein sequence ID" value="PPQ91246.1"/>
    <property type="molecule type" value="Genomic_DNA"/>
</dbReference>
<organism evidence="1 2">
    <name type="scientific">Psilocybe cyanescens</name>
    <dbReference type="NCBI Taxonomy" id="93625"/>
    <lineage>
        <taxon>Eukaryota</taxon>
        <taxon>Fungi</taxon>
        <taxon>Dikarya</taxon>
        <taxon>Basidiomycota</taxon>
        <taxon>Agaricomycotina</taxon>
        <taxon>Agaricomycetes</taxon>
        <taxon>Agaricomycetidae</taxon>
        <taxon>Agaricales</taxon>
        <taxon>Agaricineae</taxon>
        <taxon>Strophariaceae</taxon>
        <taxon>Psilocybe</taxon>
    </lineage>
</organism>
<dbReference type="Proteomes" id="UP000283269">
    <property type="component" value="Unassembled WGS sequence"/>
</dbReference>
<dbReference type="Pfam" id="PF14223">
    <property type="entry name" value="Retrotran_gag_2"/>
    <property type="match status" value="1"/>
</dbReference>
<gene>
    <name evidence="1" type="ORF">CVT25_000293</name>
</gene>
<name>A0A409XKK3_PSICY</name>
<reference evidence="1 2" key="1">
    <citation type="journal article" date="2018" name="Evol. Lett.">
        <title>Horizontal gene cluster transfer increased hallucinogenic mushroom diversity.</title>
        <authorList>
            <person name="Reynolds H.T."/>
            <person name="Vijayakumar V."/>
            <person name="Gluck-Thaler E."/>
            <person name="Korotkin H.B."/>
            <person name="Matheny P.B."/>
            <person name="Slot J.C."/>
        </authorList>
    </citation>
    <scope>NUCLEOTIDE SEQUENCE [LARGE SCALE GENOMIC DNA]</scope>
    <source>
        <strain evidence="1 2">2631</strain>
    </source>
</reference>
<evidence type="ECO:0000313" key="2">
    <source>
        <dbReference type="Proteomes" id="UP000283269"/>
    </source>
</evidence>